<organism evidence="2 3">
    <name type="scientific">Dietzia timorensis</name>
    <dbReference type="NCBI Taxonomy" id="499555"/>
    <lineage>
        <taxon>Bacteria</taxon>
        <taxon>Bacillati</taxon>
        <taxon>Actinomycetota</taxon>
        <taxon>Actinomycetes</taxon>
        <taxon>Mycobacteriales</taxon>
        <taxon>Dietziaceae</taxon>
        <taxon>Dietzia</taxon>
    </lineage>
</organism>
<dbReference type="EMBL" id="CP015961">
    <property type="protein sequence ID" value="ANI93627.1"/>
    <property type="molecule type" value="Genomic_DNA"/>
</dbReference>
<dbReference type="Proteomes" id="UP000186104">
    <property type="component" value="Chromosome"/>
</dbReference>
<feature type="chain" id="PRO_5008008844" evidence="1">
    <location>
        <begin position="34"/>
        <end position="93"/>
    </location>
</feature>
<protein>
    <submittedName>
        <fullName evidence="2">Uncharacterized protein</fullName>
    </submittedName>
</protein>
<dbReference type="KEGG" id="dtm:BJL86_2867"/>
<name>A0A173LQH3_9ACTN</name>
<evidence type="ECO:0000256" key="1">
    <source>
        <dbReference type="SAM" id="SignalP"/>
    </source>
</evidence>
<keyword evidence="3" id="KW-1185">Reference proteome</keyword>
<proteinExistence type="predicted"/>
<evidence type="ECO:0000313" key="3">
    <source>
        <dbReference type="Proteomes" id="UP000186104"/>
    </source>
</evidence>
<dbReference type="AlphaFoldDB" id="A0A173LQH3"/>
<keyword evidence="1" id="KW-0732">Signal</keyword>
<dbReference type="STRING" id="499555.BJL86_2867"/>
<evidence type="ECO:0000313" key="2">
    <source>
        <dbReference type="EMBL" id="ANI93627.1"/>
    </source>
</evidence>
<dbReference type="OrthoDB" id="4774341at2"/>
<reference evidence="2 3" key="1">
    <citation type="submission" date="2016-06" db="EMBL/GenBank/DDBJ databases">
        <title>Complete genome sequence of a saline-alkali tolerant type strain Dietzia timorensis ID05-A0528T.</title>
        <authorList>
            <person name="Wu X."/>
        </authorList>
    </citation>
    <scope>NUCLEOTIDE SEQUENCE [LARGE SCALE GENOMIC DNA]</scope>
    <source>
        <strain evidence="2 3">ID05-A0528</strain>
    </source>
</reference>
<sequence>MSSTIRTRRYAGIAATASALALGGAVFAGPAAAQSPGMGTVDNAISAASSNFGDPGSLSLRYLFGPGPGEITCMAITPGCMGLIPYLIATSQS</sequence>
<gene>
    <name evidence="2" type="ORF">BJL86_2867</name>
</gene>
<accession>A0A173LQH3</accession>
<dbReference type="RefSeq" id="WP_067475669.1">
    <property type="nucleotide sequence ID" value="NZ_CP015961.1"/>
</dbReference>
<feature type="signal peptide" evidence="1">
    <location>
        <begin position="1"/>
        <end position="33"/>
    </location>
</feature>